<evidence type="ECO:0008006" key="4">
    <source>
        <dbReference type="Google" id="ProtNLM"/>
    </source>
</evidence>
<protein>
    <recommendedName>
        <fullName evidence="4">HIRA-interacting protein 3</fullName>
    </recommendedName>
</protein>
<feature type="compositionally biased region" description="Basic and acidic residues" evidence="1">
    <location>
        <begin position="104"/>
        <end position="121"/>
    </location>
</feature>
<reference evidence="2" key="1">
    <citation type="submission" date="2013-04" db="EMBL/GenBank/DDBJ databases">
        <authorList>
            <person name="Qu J."/>
            <person name="Murali S.C."/>
            <person name="Bandaranaike D."/>
            <person name="Bellair M."/>
            <person name="Blankenburg K."/>
            <person name="Chao H."/>
            <person name="Dinh H."/>
            <person name="Doddapaneni H."/>
            <person name="Downs B."/>
            <person name="Dugan-Rocha S."/>
            <person name="Elkadiri S."/>
            <person name="Gnanaolivu R.D."/>
            <person name="Hernandez B."/>
            <person name="Javaid M."/>
            <person name="Jayaseelan J.C."/>
            <person name="Lee S."/>
            <person name="Li M."/>
            <person name="Ming W."/>
            <person name="Munidasa M."/>
            <person name="Muniz J."/>
            <person name="Nguyen L."/>
            <person name="Ongeri F."/>
            <person name="Osuji N."/>
            <person name="Pu L.-L."/>
            <person name="Puazo M."/>
            <person name="Qu C."/>
            <person name="Quiroz J."/>
            <person name="Raj R."/>
            <person name="Weissenberger G."/>
            <person name="Xin Y."/>
            <person name="Zou X."/>
            <person name="Han Y."/>
            <person name="Richards S."/>
            <person name="Worley K."/>
            <person name="Muzny D."/>
            <person name="Gibbs R."/>
        </authorList>
    </citation>
    <scope>NUCLEOTIDE SEQUENCE</scope>
    <source>
        <strain evidence="2">Sampled in the wild</strain>
    </source>
</reference>
<dbReference type="PANTHER" id="PTHR15410">
    <property type="entry name" value="HIRA-INTERACTING PROTEIN 3"/>
    <property type="match status" value="1"/>
</dbReference>
<dbReference type="InterPro" id="IPR037647">
    <property type="entry name" value="HIRIP3"/>
</dbReference>
<gene>
    <name evidence="2" type="ORF">J437_LFUL016818</name>
</gene>
<feature type="compositionally biased region" description="Basic and acidic residues" evidence="1">
    <location>
        <begin position="21"/>
        <end position="30"/>
    </location>
</feature>
<dbReference type="AlphaFoldDB" id="A0A8K0KLA0"/>
<dbReference type="Proteomes" id="UP000792457">
    <property type="component" value="Unassembled WGS sequence"/>
</dbReference>
<feature type="compositionally biased region" description="Basic and acidic residues" evidence="1">
    <location>
        <begin position="45"/>
        <end position="72"/>
    </location>
</feature>
<accession>A0A8K0KLA0</accession>
<feature type="compositionally biased region" description="Low complexity" evidence="1">
    <location>
        <begin position="167"/>
        <end position="191"/>
    </location>
</feature>
<evidence type="ECO:0000256" key="1">
    <source>
        <dbReference type="SAM" id="MobiDB-lite"/>
    </source>
</evidence>
<dbReference type="GO" id="GO:0005634">
    <property type="term" value="C:nucleus"/>
    <property type="evidence" value="ECO:0007669"/>
    <property type="project" value="TreeGrafter"/>
</dbReference>
<feature type="compositionally biased region" description="Basic residues" evidence="1">
    <location>
        <begin position="238"/>
        <end position="250"/>
    </location>
</feature>
<feature type="compositionally biased region" description="Basic and acidic residues" evidence="1">
    <location>
        <begin position="79"/>
        <end position="94"/>
    </location>
</feature>
<evidence type="ECO:0000313" key="2">
    <source>
        <dbReference type="EMBL" id="KAG8236369.1"/>
    </source>
</evidence>
<sequence length="398" mass="43753">MNKKRLHSGSEDSGEDSAEGNVKDDGNSNDKKRRRIYSSGITGSDSEKEVQEESLVKKKSLDTSFVKNEEINRPITTKESPKNKKKVEDGDLKSSKKISGSNNHTERLIIKTLFEESESHTESSSSEAESVGDGKEKISSSRILNNNSSKGKSISHENDASSDETENSNSQPLKKLSNKSSKGQSKSNDSDASSEEPEDSDTQPLKQKSNKSSKGKDISHGSPMASSGEREDSDSKKLKQKSNKSSKGKSKSNDSDASSDEPEDSDSRPLKQKSNKSSKGKSKSSDSDASSDEQEDSDSRPLKQKSIKSSKPTAGEKKLLRMKRFVLMAGIRIGNYNNFFSGCKSTTAKVKKLEDLLEEKGLKGRPTIEKCKKLRKKLDRQREIAELDMDNIIEGIVL</sequence>
<comment type="caution">
    <text evidence="2">The sequence shown here is derived from an EMBL/GenBank/DDBJ whole genome shotgun (WGS) entry which is preliminary data.</text>
</comment>
<keyword evidence="3" id="KW-1185">Reference proteome</keyword>
<name>A0A8K0KLA0_LADFU</name>
<feature type="compositionally biased region" description="Basic residues" evidence="1">
    <location>
        <begin position="270"/>
        <end position="282"/>
    </location>
</feature>
<proteinExistence type="predicted"/>
<dbReference type="EMBL" id="KZ309018">
    <property type="protein sequence ID" value="KAG8236369.1"/>
    <property type="molecule type" value="Genomic_DNA"/>
</dbReference>
<dbReference type="PANTHER" id="PTHR15410:SF2">
    <property type="entry name" value="HIRA-INTERACTING PROTEIN 3"/>
    <property type="match status" value="1"/>
</dbReference>
<feature type="compositionally biased region" description="Low complexity" evidence="1">
    <location>
        <begin position="140"/>
        <end position="149"/>
    </location>
</feature>
<feature type="compositionally biased region" description="Basic and acidic residues" evidence="1">
    <location>
        <begin position="228"/>
        <end position="237"/>
    </location>
</feature>
<reference evidence="2" key="2">
    <citation type="submission" date="2017-10" db="EMBL/GenBank/DDBJ databases">
        <title>Ladona fulva Genome sequencing and assembly.</title>
        <authorList>
            <person name="Murali S."/>
            <person name="Richards S."/>
            <person name="Bandaranaike D."/>
            <person name="Bellair M."/>
            <person name="Blankenburg K."/>
            <person name="Chao H."/>
            <person name="Dinh H."/>
            <person name="Doddapaneni H."/>
            <person name="Dugan-Rocha S."/>
            <person name="Elkadiri S."/>
            <person name="Gnanaolivu R."/>
            <person name="Hernandez B."/>
            <person name="Skinner E."/>
            <person name="Javaid M."/>
            <person name="Lee S."/>
            <person name="Li M."/>
            <person name="Ming W."/>
            <person name="Munidasa M."/>
            <person name="Muniz J."/>
            <person name="Nguyen L."/>
            <person name="Hughes D."/>
            <person name="Osuji N."/>
            <person name="Pu L.-L."/>
            <person name="Puazo M."/>
            <person name="Qu C."/>
            <person name="Quiroz J."/>
            <person name="Raj R."/>
            <person name="Weissenberger G."/>
            <person name="Xin Y."/>
            <person name="Zou X."/>
            <person name="Han Y."/>
            <person name="Worley K."/>
            <person name="Muzny D."/>
            <person name="Gibbs R."/>
        </authorList>
    </citation>
    <scope>NUCLEOTIDE SEQUENCE</scope>
    <source>
        <strain evidence="2">Sampled in the wild</strain>
    </source>
</reference>
<evidence type="ECO:0000313" key="3">
    <source>
        <dbReference type="Proteomes" id="UP000792457"/>
    </source>
</evidence>
<feature type="compositionally biased region" description="Acidic residues" evidence="1">
    <location>
        <begin position="192"/>
        <end position="201"/>
    </location>
</feature>
<feature type="region of interest" description="Disordered" evidence="1">
    <location>
        <begin position="1"/>
        <end position="315"/>
    </location>
</feature>
<organism evidence="2 3">
    <name type="scientific">Ladona fulva</name>
    <name type="common">Scarce chaser dragonfly</name>
    <name type="synonym">Libellula fulva</name>
    <dbReference type="NCBI Taxonomy" id="123851"/>
    <lineage>
        <taxon>Eukaryota</taxon>
        <taxon>Metazoa</taxon>
        <taxon>Ecdysozoa</taxon>
        <taxon>Arthropoda</taxon>
        <taxon>Hexapoda</taxon>
        <taxon>Insecta</taxon>
        <taxon>Pterygota</taxon>
        <taxon>Palaeoptera</taxon>
        <taxon>Odonata</taxon>
        <taxon>Epiprocta</taxon>
        <taxon>Anisoptera</taxon>
        <taxon>Libelluloidea</taxon>
        <taxon>Libellulidae</taxon>
        <taxon>Ladona</taxon>
    </lineage>
</organism>
<dbReference type="OrthoDB" id="552755at2759"/>